<dbReference type="InterPro" id="IPR002562">
    <property type="entry name" value="3'-5'_exonuclease_dom"/>
</dbReference>
<dbReference type="SMART" id="SM00474">
    <property type="entry name" value="35EXOc"/>
    <property type="match status" value="1"/>
</dbReference>
<dbReference type="AlphaFoldDB" id="A0A7W6S2V6"/>
<dbReference type="GO" id="GO:0033890">
    <property type="term" value="F:ribonuclease D activity"/>
    <property type="evidence" value="ECO:0007669"/>
    <property type="project" value="UniProtKB-UniRule"/>
</dbReference>
<dbReference type="InterPro" id="IPR044876">
    <property type="entry name" value="HRDC_dom_sf"/>
</dbReference>
<dbReference type="Gene3D" id="3.30.420.10">
    <property type="entry name" value="Ribonuclease H-like superfamily/Ribonuclease H"/>
    <property type="match status" value="1"/>
</dbReference>
<comment type="function">
    <text evidence="6">Exonuclease involved in the 3' processing of various precursor tRNAs. Initiates hydrolysis at the 3'-terminus of an RNA molecule and releases 5'-mononucleotides.</text>
</comment>
<dbReference type="InterPro" id="IPR006292">
    <property type="entry name" value="RNase_D"/>
</dbReference>
<keyword evidence="2 6" id="KW-0819">tRNA processing</keyword>
<dbReference type="InterPro" id="IPR012337">
    <property type="entry name" value="RNaseH-like_sf"/>
</dbReference>
<dbReference type="PANTHER" id="PTHR47649:SF1">
    <property type="entry name" value="RIBONUCLEASE D"/>
    <property type="match status" value="1"/>
</dbReference>
<feature type="region of interest" description="Disordered" evidence="7">
    <location>
        <begin position="384"/>
        <end position="438"/>
    </location>
</feature>
<evidence type="ECO:0000256" key="3">
    <source>
        <dbReference type="ARBA" id="ARBA00022722"/>
    </source>
</evidence>
<dbReference type="EC" id="3.1.13.5" evidence="6"/>
<dbReference type="PROSITE" id="PS50967">
    <property type="entry name" value="HRDC"/>
    <property type="match status" value="1"/>
</dbReference>
<comment type="cofactor">
    <cofactor evidence="6">
        <name>a divalent metal cation</name>
        <dbReference type="ChEBI" id="CHEBI:60240"/>
    </cofactor>
</comment>
<dbReference type="CDD" id="cd06142">
    <property type="entry name" value="RNaseD_exo"/>
    <property type="match status" value="1"/>
</dbReference>
<dbReference type="InterPro" id="IPR010997">
    <property type="entry name" value="HRDC-like_sf"/>
</dbReference>
<feature type="compositionally biased region" description="Gly residues" evidence="7">
    <location>
        <begin position="407"/>
        <end position="419"/>
    </location>
</feature>
<evidence type="ECO:0000256" key="7">
    <source>
        <dbReference type="SAM" id="MobiDB-lite"/>
    </source>
</evidence>
<keyword evidence="10" id="KW-1185">Reference proteome</keyword>
<dbReference type="RefSeq" id="WP_184436674.1">
    <property type="nucleotide sequence ID" value="NZ_JACIGI010000029.1"/>
</dbReference>
<keyword evidence="3 6" id="KW-0540">Nuclease</keyword>
<comment type="caution">
    <text evidence="9">The sequence shown here is derived from an EMBL/GenBank/DDBJ whole genome shotgun (WGS) entry which is preliminary data.</text>
</comment>
<organism evidence="9 10">
    <name type="scientific">Roseospira goensis</name>
    <dbReference type="NCBI Taxonomy" id="391922"/>
    <lineage>
        <taxon>Bacteria</taxon>
        <taxon>Pseudomonadati</taxon>
        <taxon>Pseudomonadota</taxon>
        <taxon>Alphaproteobacteria</taxon>
        <taxon>Rhodospirillales</taxon>
        <taxon>Rhodospirillaceae</taxon>
        <taxon>Roseospira</taxon>
    </lineage>
</organism>
<dbReference type="Proteomes" id="UP000555728">
    <property type="component" value="Unassembled WGS sequence"/>
</dbReference>
<dbReference type="Gene3D" id="1.10.150.80">
    <property type="entry name" value="HRDC domain"/>
    <property type="match status" value="1"/>
</dbReference>
<dbReference type="GO" id="GO:0008408">
    <property type="term" value="F:3'-5' exonuclease activity"/>
    <property type="evidence" value="ECO:0007669"/>
    <property type="project" value="InterPro"/>
</dbReference>
<dbReference type="Pfam" id="PF01612">
    <property type="entry name" value="DNA_pol_A_exo1"/>
    <property type="match status" value="1"/>
</dbReference>
<accession>A0A7W6S2V6</accession>
<evidence type="ECO:0000256" key="5">
    <source>
        <dbReference type="ARBA" id="ARBA00022839"/>
    </source>
</evidence>
<comment type="subcellular location">
    <subcellularLocation>
        <location evidence="6">Cytoplasm</location>
    </subcellularLocation>
</comment>
<evidence type="ECO:0000259" key="8">
    <source>
        <dbReference type="PROSITE" id="PS50967"/>
    </source>
</evidence>
<keyword evidence="4 6" id="KW-0378">Hydrolase</keyword>
<dbReference type="GO" id="GO:0042780">
    <property type="term" value="P:tRNA 3'-end processing"/>
    <property type="evidence" value="ECO:0007669"/>
    <property type="project" value="UniProtKB-UniRule"/>
</dbReference>
<dbReference type="SUPFAM" id="SSF47819">
    <property type="entry name" value="HRDC-like"/>
    <property type="match status" value="2"/>
</dbReference>
<protein>
    <recommendedName>
        <fullName evidence="6">Ribonuclease D</fullName>
        <shortName evidence="6">RNase D</shortName>
        <ecNumber evidence="6">3.1.13.5</ecNumber>
    </recommendedName>
</protein>
<sequence>MALIQTSEELTAFRERLHGERFVAVDTEFMREKTYWPQLCLVQVAGAEEARCIDPLAPGIDLEPLKDLMRDTGTLKVFHAARQDLEIFHQMLGELPRPLFDTQVAAMVCGFGEQVGYETLASKLAKARIDKTMRFTDWSRRPLSQKHLSYALSDVTHLRVVYEKLAAMLAANGRAGWLDEEMAALTDASSYETDPEDAWRRLKVRGRSQRVLAAVIELAAWREREAQARDLPRQRVMRDEAVLDIAVQNPETVETLSQVRSMSRGQAEGRYGREILESLERARARPLDSLPRPPMREDLPQGLGPIIDLLKVLLKMKCEAAGVAQKLVASSADLERIAADDRAAVPALEGWRRELFGEAALALKHGRLALAVSEDGRHVETLAVEVSDDSDDSDNSDHTDDSRAGTGTTGDGPDVGGDAAGERAGGVSVAIPVADADP</sequence>
<dbReference type="GO" id="GO:0005737">
    <property type="term" value="C:cytoplasm"/>
    <property type="evidence" value="ECO:0007669"/>
    <property type="project" value="UniProtKB-SubCell"/>
</dbReference>
<dbReference type="Pfam" id="PF00570">
    <property type="entry name" value="HRDC"/>
    <property type="match status" value="1"/>
</dbReference>
<dbReference type="SUPFAM" id="SSF53098">
    <property type="entry name" value="Ribonuclease H-like"/>
    <property type="match status" value="1"/>
</dbReference>
<dbReference type="HAMAP" id="MF_01899">
    <property type="entry name" value="RNase_D"/>
    <property type="match status" value="1"/>
</dbReference>
<evidence type="ECO:0000256" key="6">
    <source>
        <dbReference type="HAMAP-Rule" id="MF_01899"/>
    </source>
</evidence>
<evidence type="ECO:0000313" key="9">
    <source>
        <dbReference type="EMBL" id="MBB4287184.1"/>
    </source>
</evidence>
<dbReference type="GO" id="GO:0003676">
    <property type="term" value="F:nucleic acid binding"/>
    <property type="evidence" value="ECO:0007669"/>
    <property type="project" value="InterPro"/>
</dbReference>
<keyword evidence="1 6" id="KW-0963">Cytoplasm</keyword>
<dbReference type="InterPro" id="IPR036397">
    <property type="entry name" value="RNaseH_sf"/>
</dbReference>
<evidence type="ECO:0000256" key="4">
    <source>
        <dbReference type="ARBA" id="ARBA00022801"/>
    </source>
</evidence>
<comment type="catalytic activity">
    <reaction evidence="6">
        <text>Exonucleolytic cleavage that removes extra residues from the 3'-terminus of tRNA to produce 5'-mononucleotides.</text>
        <dbReference type="EC" id="3.1.13.5"/>
    </reaction>
</comment>
<dbReference type="InterPro" id="IPR051086">
    <property type="entry name" value="RNase_D-like"/>
</dbReference>
<dbReference type="GO" id="GO:0000166">
    <property type="term" value="F:nucleotide binding"/>
    <property type="evidence" value="ECO:0007669"/>
    <property type="project" value="InterPro"/>
</dbReference>
<dbReference type="SMART" id="SM00341">
    <property type="entry name" value="HRDC"/>
    <property type="match status" value="1"/>
</dbReference>
<evidence type="ECO:0000313" key="10">
    <source>
        <dbReference type="Proteomes" id="UP000555728"/>
    </source>
</evidence>
<gene>
    <name evidence="6" type="primary">rnd</name>
    <name evidence="9" type="ORF">GGD88_002928</name>
</gene>
<reference evidence="9 10" key="1">
    <citation type="submission" date="2020-08" db="EMBL/GenBank/DDBJ databases">
        <title>Genome sequencing of Purple Non-Sulfur Bacteria from various extreme environments.</title>
        <authorList>
            <person name="Mayer M."/>
        </authorList>
    </citation>
    <scope>NUCLEOTIDE SEQUENCE [LARGE SCALE GENOMIC DNA]</scope>
    <source>
        <strain evidence="9 10">JA135</strain>
    </source>
</reference>
<comment type="similarity">
    <text evidence="6">Belongs to the RNase D family.</text>
</comment>
<dbReference type="EMBL" id="JACIGI010000029">
    <property type="protein sequence ID" value="MBB4287184.1"/>
    <property type="molecule type" value="Genomic_DNA"/>
</dbReference>
<evidence type="ECO:0000256" key="1">
    <source>
        <dbReference type="ARBA" id="ARBA00022490"/>
    </source>
</evidence>
<name>A0A7W6S2V6_9PROT</name>
<dbReference type="PANTHER" id="PTHR47649">
    <property type="entry name" value="RIBONUCLEASE D"/>
    <property type="match status" value="1"/>
</dbReference>
<dbReference type="InterPro" id="IPR002121">
    <property type="entry name" value="HRDC_dom"/>
</dbReference>
<keyword evidence="5 6" id="KW-0269">Exonuclease</keyword>
<evidence type="ECO:0000256" key="2">
    <source>
        <dbReference type="ARBA" id="ARBA00022694"/>
    </source>
</evidence>
<proteinExistence type="inferred from homology"/>
<feature type="domain" description="HRDC" evidence="8">
    <location>
        <begin position="208"/>
        <end position="289"/>
    </location>
</feature>
<dbReference type="NCBIfam" id="TIGR01388">
    <property type="entry name" value="rnd"/>
    <property type="match status" value="1"/>
</dbReference>